<evidence type="ECO:0000313" key="3">
    <source>
        <dbReference type="EMBL" id="KAG9501887.1"/>
    </source>
</evidence>
<dbReference type="Pfam" id="PF11374">
    <property type="entry name" value="DUF3176"/>
    <property type="match status" value="1"/>
</dbReference>
<dbReference type="KEGG" id="fmu:J7337_007588"/>
<dbReference type="PANTHER" id="PTHR37576">
    <property type="entry name" value="DEFECT AT LOW TEMPERATURE PROTEIN 1"/>
    <property type="match status" value="1"/>
</dbReference>
<feature type="transmembrane region" description="Helical" evidence="2">
    <location>
        <begin position="64"/>
        <end position="83"/>
    </location>
</feature>
<keyword evidence="2" id="KW-0812">Transmembrane</keyword>
<proteinExistence type="predicted"/>
<keyword evidence="4" id="KW-1185">Reference proteome</keyword>
<sequence>MFDSQNMASPWPLKDEFISNSDRDRDKAPWHRLENLPTPFAEQYARLSQPWLPGFWIRFPYRGLGMWLLALLGTIAAVMILVYSDGVPVDHWDERIQPTVWLALTSALSGAFLACAFTEGAAISYWRAAGKPLFMDPRLASYKQP</sequence>
<dbReference type="RefSeq" id="XP_044680887.1">
    <property type="nucleotide sequence ID" value="XM_044825230.1"/>
</dbReference>
<comment type="caution">
    <text evidence="3">The sequence shown here is derived from an EMBL/GenBank/DDBJ whole genome shotgun (WGS) entry which is preliminary data.</text>
</comment>
<reference evidence="3" key="1">
    <citation type="journal article" date="2021" name="Mol. Plant Microbe Interact.">
        <title>Telomere to telomere genome assembly of Fusarium musae F31, causal agent of crown rot disease of banana.</title>
        <authorList>
            <person name="Degradi L."/>
            <person name="Tava V."/>
            <person name="Kunova A."/>
            <person name="Cortesi P."/>
            <person name="Saracchi M."/>
            <person name="Pasquali M."/>
        </authorList>
    </citation>
    <scope>NUCLEOTIDE SEQUENCE</scope>
    <source>
        <strain evidence="3">F31</strain>
    </source>
</reference>
<dbReference type="EMBL" id="JAHBCI010000005">
    <property type="protein sequence ID" value="KAG9501887.1"/>
    <property type="molecule type" value="Genomic_DNA"/>
</dbReference>
<evidence type="ECO:0000256" key="2">
    <source>
        <dbReference type="SAM" id="Phobius"/>
    </source>
</evidence>
<feature type="region of interest" description="Disordered" evidence="1">
    <location>
        <begin position="1"/>
        <end position="20"/>
    </location>
</feature>
<keyword evidence="2" id="KW-0472">Membrane</keyword>
<name>A0A9P8DH62_9HYPO</name>
<dbReference type="InterPro" id="IPR021514">
    <property type="entry name" value="DUF3176"/>
</dbReference>
<dbReference type="PANTHER" id="PTHR37576:SF2">
    <property type="entry name" value="DEFECT AT LOW TEMPERATURE PROTEIN 1"/>
    <property type="match status" value="1"/>
</dbReference>
<dbReference type="AlphaFoldDB" id="A0A9P8DH62"/>
<evidence type="ECO:0000256" key="1">
    <source>
        <dbReference type="SAM" id="MobiDB-lite"/>
    </source>
</evidence>
<dbReference type="Proteomes" id="UP000827133">
    <property type="component" value="Unassembled WGS sequence"/>
</dbReference>
<gene>
    <name evidence="3" type="ORF">J7337_007588</name>
</gene>
<accession>A0A9P8DH62</accession>
<protein>
    <submittedName>
        <fullName evidence="3">Uncharacterized protein</fullName>
    </submittedName>
</protein>
<dbReference type="GeneID" id="68315444"/>
<keyword evidence="2" id="KW-1133">Transmembrane helix</keyword>
<evidence type="ECO:0000313" key="4">
    <source>
        <dbReference type="Proteomes" id="UP000827133"/>
    </source>
</evidence>
<feature type="transmembrane region" description="Helical" evidence="2">
    <location>
        <begin position="103"/>
        <end position="126"/>
    </location>
</feature>
<organism evidence="3 4">
    <name type="scientific">Fusarium musae</name>
    <dbReference type="NCBI Taxonomy" id="1042133"/>
    <lineage>
        <taxon>Eukaryota</taxon>
        <taxon>Fungi</taxon>
        <taxon>Dikarya</taxon>
        <taxon>Ascomycota</taxon>
        <taxon>Pezizomycotina</taxon>
        <taxon>Sordariomycetes</taxon>
        <taxon>Hypocreomycetidae</taxon>
        <taxon>Hypocreales</taxon>
        <taxon>Nectriaceae</taxon>
        <taxon>Fusarium</taxon>
    </lineage>
</organism>